<feature type="transmembrane region" description="Helical" evidence="1">
    <location>
        <begin position="375"/>
        <end position="400"/>
    </location>
</feature>
<reference evidence="2 3" key="1">
    <citation type="submission" date="2013-02" db="EMBL/GenBank/DDBJ databases">
        <title>The Genome Annotation of Plasmodium falciparum Vietnam Oak-Knoll (FVO).</title>
        <authorList>
            <consortium name="The Broad Institute Genome Sequencing Platform"/>
            <consortium name="The Broad Institute Genome Sequencing Center for Infectious Disease"/>
            <person name="Neafsey D."/>
            <person name="Hoffman S."/>
            <person name="Volkman S."/>
            <person name="Rosenthal P."/>
            <person name="Walker B."/>
            <person name="Young S.K."/>
            <person name="Zeng Q."/>
            <person name="Gargeya S."/>
            <person name="Fitzgerald M."/>
            <person name="Haas B."/>
            <person name="Abouelleil A."/>
            <person name="Allen A.W."/>
            <person name="Alvarado L."/>
            <person name="Arachchi H.M."/>
            <person name="Berlin A.M."/>
            <person name="Chapman S.B."/>
            <person name="Gainer-Dewar J."/>
            <person name="Goldberg J."/>
            <person name="Griggs A."/>
            <person name="Gujja S."/>
            <person name="Hansen M."/>
            <person name="Howarth C."/>
            <person name="Imamovic A."/>
            <person name="Ireland A."/>
            <person name="Larimer J."/>
            <person name="McCowan C."/>
            <person name="Murphy C."/>
            <person name="Pearson M."/>
            <person name="Poon T.W."/>
            <person name="Priest M."/>
            <person name="Roberts A."/>
            <person name="Saif S."/>
            <person name="Shea T."/>
            <person name="Sisk P."/>
            <person name="Sykes S."/>
            <person name="Wortman J."/>
            <person name="Nusbaum C."/>
            <person name="Birren B."/>
        </authorList>
    </citation>
    <scope>NUCLEOTIDE SEQUENCE [LARGE SCALE GENOMIC DNA]</scope>
    <source>
        <strain evidence="3">Vietnam Oak-Knoll (FVO)</strain>
    </source>
</reference>
<feature type="transmembrane region" description="Helical" evidence="1">
    <location>
        <begin position="20"/>
        <end position="43"/>
    </location>
</feature>
<accession>A0A024UXM0</accession>
<evidence type="ECO:0000256" key="1">
    <source>
        <dbReference type="SAM" id="Phobius"/>
    </source>
</evidence>
<protein>
    <submittedName>
        <fullName evidence="2">Uncharacterized protein</fullName>
    </submittedName>
</protein>
<keyword evidence="1" id="KW-1133">Transmembrane helix</keyword>
<feature type="transmembrane region" description="Helical" evidence="1">
    <location>
        <begin position="84"/>
        <end position="106"/>
    </location>
</feature>
<feature type="transmembrane region" description="Helical" evidence="1">
    <location>
        <begin position="302"/>
        <end position="324"/>
    </location>
</feature>
<gene>
    <name evidence="2" type="ORF">PFFVO_05630</name>
</gene>
<evidence type="ECO:0000313" key="3">
    <source>
        <dbReference type="Proteomes" id="UP000030690"/>
    </source>
</evidence>
<name>A0A024UXM0_PLAFA</name>
<feature type="transmembrane region" description="Helical" evidence="1">
    <location>
        <begin position="269"/>
        <end position="290"/>
    </location>
</feature>
<keyword evidence="1" id="KW-0472">Membrane</keyword>
<organism evidence="2 3">
    <name type="scientific">Plasmodium falciparum Vietnam Oak-Knoll</name>
    <name type="common">FVO</name>
    <dbReference type="NCBI Taxonomy" id="1036723"/>
    <lineage>
        <taxon>Eukaryota</taxon>
        <taxon>Sar</taxon>
        <taxon>Alveolata</taxon>
        <taxon>Apicomplexa</taxon>
        <taxon>Aconoidasida</taxon>
        <taxon>Haemosporida</taxon>
        <taxon>Plasmodiidae</taxon>
        <taxon>Plasmodium</taxon>
        <taxon>Plasmodium (Laverania)</taxon>
    </lineage>
</organism>
<dbReference type="EMBL" id="KI925184">
    <property type="protein sequence ID" value="ETW15336.1"/>
    <property type="molecule type" value="Genomic_DNA"/>
</dbReference>
<dbReference type="Proteomes" id="UP000030690">
    <property type="component" value="Unassembled WGS sequence"/>
</dbReference>
<keyword evidence="1" id="KW-0812">Transmembrane</keyword>
<dbReference type="AlphaFoldDB" id="A0A024UXM0"/>
<reference evidence="2 3" key="2">
    <citation type="submission" date="2013-02" db="EMBL/GenBank/DDBJ databases">
        <title>The Genome Sequence of Plasmodium falciparum Vietnam Oak-Knoll (FVO).</title>
        <authorList>
            <consortium name="The Broad Institute Genome Sequencing Platform"/>
            <consortium name="The Broad Institute Genome Sequencing Center for Infectious Disease"/>
            <person name="Neafsey D."/>
            <person name="Cheeseman I."/>
            <person name="Volkman S."/>
            <person name="Adams J."/>
            <person name="Walker B."/>
            <person name="Young S.K."/>
            <person name="Zeng Q."/>
            <person name="Gargeya S."/>
            <person name="Fitzgerald M."/>
            <person name="Haas B."/>
            <person name="Abouelleil A."/>
            <person name="Alvarado L."/>
            <person name="Arachchi H.M."/>
            <person name="Berlin A.M."/>
            <person name="Chapman S.B."/>
            <person name="Dewar J."/>
            <person name="Goldberg J."/>
            <person name="Griggs A."/>
            <person name="Gujja S."/>
            <person name="Hansen M."/>
            <person name="Howarth C."/>
            <person name="Imamovic A."/>
            <person name="Larimer J."/>
            <person name="McCowan C."/>
            <person name="Murphy C."/>
            <person name="Neiman D."/>
            <person name="Pearson M."/>
            <person name="Priest M."/>
            <person name="Roberts A."/>
            <person name="Saif S."/>
            <person name="Shea T."/>
            <person name="Sisk P."/>
            <person name="Sykes S."/>
            <person name="Wortman J."/>
            <person name="Nusbaum C."/>
            <person name="Birren B."/>
        </authorList>
    </citation>
    <scope>NUCLEOTIDE SEQUENCE [LARGE SCALE GENOMIC DNA]</scope>
    <source>
        <strain evidence="3">Vietnam Oak-Knoll (FVO)</strain>
    </source>
</reference>
<evidence type="ECO:0000313" key="2">
    <source>
        <dbReference type="EMBL" id="ETW15336.1"/>
    </source>
</evidence>
<sequence>MKSMISGISSKIVESNKAKIFLLGTRILWIITTIIYIVLFYFITNKYVSLSEDDIDEYNIKGNEEELLKDDKIFNNYYKSYNKINAICGTFLILLCIVNIISSFYSKLNRGYMLYYKRMIGFVSLHLQLLFIAIMFLQNHENELFFCNINKYIYWFEDYDNKTDLFINSGENLCKVHNYSYIFPACFLFFSLIEFVVLYFKIEKHFRKKFLIFYIKMGTGIMYLALFYIFLKSKSFYNNILSEYNIFTLDDYSDPIKIIIFATQKQKMYYFQLLLVSTVSSAIVFCLLGYFDIYTIMKSCRFSLLVNIPISVFTMIVVFSQLLFSSYILETSAFFCAYEEFIEIHKRDQKASNKMIAPSNITETDWFCNLKSFDYIYFTNISTCLVIFGSDFIVSLYLVFSKKYAPKTS</sequence>
<dbReference type="OrthoDB" id="383050at2759"/>
<feature type="transmembrane region" description="Helical" evidence="1">
    <location>
        <begin position="118"/>
        <end position="137"/>
    </location>
</feature>
<feature type="transmembrane region" description="Helical" evidence="1">
    <location>
        <begin position="212"/>
        <end position="231"/>
    </location>
</feature>
<proteinExistence type="predicted"/>
<feature type="transmembrane region" description="Helical" evidence="1">
    <location>
        <begin position="181"/>
        <end position="200"/>
    </location>
</feature>